<dbReference type="InterPro" id="IPR008910">
    <property type="entry name" value="MSC_TM_helix"/>
</dbReference>
<dbReference type="PANTHER" id="PTHR30221">
    <property type="entry name" value="SMALL-CONDUCTANCE MECHANOSENSITIVE CHANNEL"/>
    <property type="match status" value="1"/>
</dbReference>
<dbReference type="Pfam" id="PF05552">
    <property type="entry name" value="MS_channel_1st_1"/>
    <property type="match status" value="1"/>
</dbReference>
<dbReference type="Gene3D" id="2.30.30.60">
    <property type="match status" value="1"/>
</dbReference>
<dbReference type="GO" id="GO:0008381">
    <property type="term" value="F:mechanosensitive monoatomic ion channel activity"/>
    <property type="evidence" value="ECO:0007669"/>
    <property type="project" value="InterPro"/>
</dbReference>
<evidence type="ECO:0000313" key="12">
    <source>
        <dbReference type="Proteomes" id="UP000318478"/>
    </source>
</evidence>
<evidence type="ECO:0000313" key="11">
    <source>
        <dbReference type="EMBL" id="TWT85426.1"/>
    </source>
</evidence>
<dbReference type="Pfam" id="PF21088">
    <property type="entry name" value="MS_channel_1st"/>
    <property type="match status" value="1"/>
</dbReference>
<keyword evidence="4 7" id="KW-0812">Transmembrane</keyword>
<evidence type="ECO:0000256" key="2">
    <source>
        <dbReference type="ARBA" id="ARBA00008017"/>
    </source>
</evidence>
<evidence type="ECO:0000256" key="1">
    <source>
        <dbReference type="ARBA" id="ARBA00004651"/>
    </source>
</evidence>
<dbReference type="InterPro" id="IPR011014">
    <property type="entry name" value="MscS_channel_TM-2"/>
</dbReference>
<dbReference type="InterPro" id="IPR010920">
    <property type="entry name" value="LSM_dom_sf"/>
</dbReference>
<evidence type="ECO:0000259" key="10">
    <source>
        <dbReference type="Pfam" id="PF21088"/>
    </source>
</evidence>
<organism evidence="11 12">
    <name type="scientific">Posidoniimonas polymericola</name>
    <dbReference type="NCBI Taxonomy" id="2528002"/>
    <lineage>
        <taxon>Bacteria</taxon>
        <taxon>Pseudomonadati</taxon>
        <taxon>Planctomycetota</taxon>
        <taxon>Planctomycetia</taxon>
        <taxon>Pirellulales</taxon>
        <taxon>Lacipirellulaceae</taxon>
        <taxon>Posidoniimonas</taxon>
    </lineage>
</organism>
<feature type="transmembrane region" description="Helical" evidence="7">
    <location>
        <begin position="90"/>
        <end position="111"/>
    </location>
</feature>
<evidence type="ECO:0000259" key="8">
    <source>
        <dbReference type="Pfam" id="PF00924"/>
    </source>
</evidence>
<feature type="transmembrane region" description="Helical" evidence="7">
    <location>
        <begin position="156"/>
        <end position="186"/>
    </location>
</feature>
<accession>A0A5C5ZE50</accession>
<comment type="similarity">
    <text evidence="2">Belongs to the MscS (TC 1.A.23) family.</text>
</comment>
<gene>
    <name evidence="11" type="primary">mscS_1</name>
    <name evidence="11" type="ORF">Pla123a_02330</name>
</gene>
<dbReference type="Pfam" id="PF21082">
    <property type="entry name" value="MS_channel_3rd"/>
    <property type="match status" value="1"/>
</dbReference>
<keyword evidence="12" id="KW-1185">Reference proteome</keyword>
<dbReference type="SUPFAM" id="SSF82861">
    <property type="entry name" value="Mechanosensitive channel protein MscS (YggB), transmembrane region"/>
    <property type="match status" value="1"/>
</dbReference>
<comment type="subcellular location">
    <subcellularLocation>
        <location evidence="1">Cell membrane</location>
        <topology evidence="1">Multi-pass membrane protein</topology>
    </subcellularLocation>
</comment>
<evidence type="ECO:0000256" key="6">
    <source>
        <dbReference type="ARBA" id="ARBA00023136"/>
    </source>
</evidence>
<dbReference type="InterPro" id="IPR023408">
    <property type="entry name" value="MscS_beta-dom_sf"/>
</dbReference>
<dbReference type="PANTHER" id="PTHR30221:SF1">
    <property type="entry name" value="SMALL-CONDUCTANCE MECHANOSENSITIVE CHANNEL"/>
    <property type="match status" value="1"/>
</dbReference>
<evidence type="ECO:0000256" key="7">
    <source>
        <dbReference type="SAM" id="Phobius"/>
    </source>
</evidence>
<dbReference type="RefSeq" id="WP_146583689.1">
    <property type="nucleotide sequence ID" value="NZ_SJPO01000001.1"/>
</dbReference>
<dbReference type="AlphaFoldDB" id="A0A5C5ZE50"/>
<feature type="domain" description="Mechanosensitive ion channel MscS C-terminal" evidence="9">
    <location>
        <begin position="248"/>
        <end position="327"/>
    </location>
</feature>
<dbReference type="OrthoDB" id="9809206at2"/>
<evidence type="ECO:0000256" key="3">
    <source>
        <dbReference type="ARBA" id="ARBA00022475"/>
    </source>
</evidence>
<dbReference type="InterPro" id="IPR045275">
    <property type="entry name" value="MscS_archaea/bacteria_type"/>
</dbReference>
<evidence type="ECO:0000256" key="4">
    <source>
        <dbReference type="ARBA" id="ARBA00022692"/>
    </source>
</evidence>
<evidence type="ECO:0000256" key="5">
    <source>
        <dbReference type="ARBA" id="ARBA00022989"/>
    </source>
</evidence>
<dbReference type="Gene3D" id="1.10.287.1260">
    <property type="match status" value="1"/>
</dbReference>
<protein>
    <submittedName>
        <fullName evidence="11">Small-conductance mechanosensitive channel</fullName>
    </submittedName>
</protein>
<keyword evidence="5 7" id="KW-1133">Transmembrane helix</keyword>
<dbReference type="SUPFAM" id="SSF82689">
    <property type="entry name" value="Mechanosensitive channel protein MscS (YggB), C-terminal domain"/>
    <property type="match status" value="1"/>
</dbReference>
<reference evidence="11 12" key="1">
    <citation type="submission" date="2019-02" db="EMBL/GenBank/DDBJ databases">
        <title>Deep-cultivation of Planctomycetes and their phenomic and genomic characterization uncovers novel biology.</title>
        <authorList>
            <person name="Wiegand S."/>
            <person name="Jogler M."/>
            <person name="Boedeker C."/>
            <person name="Pinto D."/>
            <person name="Vollmers J."/>
            <person name="Rivas-Marin E."/>
            <person name="Kohn T."/>
            <person name="Peeters S.H."/>
            <person name="Heuer A."/>
            <person name="Rast P."/>
            <person name="Oberbeckmann S."/>
            <person name="Bunk B."/>
            <person name="Jeske O."/>
            <person name="Meyerdierks A."/>
            <person name="Storesund J.E."/>
            <person name="Kallscheuer N."/>
            <person name="Luecker S."/>
            <person name="Lage O.M."/>
            <person name="Pohl T."/>
            <person name="Merkel B.J."/>
            <person name="Hornburger P."/>
            <person name="Mueller R.-W."/>
            <person name="Bruemmer F."/>
            <person name="Labrenz M."/>
            <person name="Spormann A.M."/>
            <person name="Op Den Camp H."/>
            <person name="Overmann J."/>
            <person name="Amann R."/>
            <person name="Jetten M.S.M."/>
            <person name="Mascher T."/>
            <person name="Medema M.H."/>
            <person name="Devos D.P."/>
            <person name="Kaster A.-K."/>
            <person name="Ovreas L."/>
            <person name="Rohde M."/>
            <person name="Galperin M.Y."/>
            <person name="Jogler C."/>
        </authorList>
    </citation>
    <scope>NUCLEOTIDE SEQUENCE [LARGE SCALE GENOMIC DNA]</scope>
    <source>
        <strain evidence="11 12">Pla123a</strain>
    </source>
</reference>
<dbReference type="Pfam" id="PF00924">
    <property type="entry name" value="MS_channel_2nd"/>
    <property type="match status" value="1"/>
</dbReference>
<comment type="caution">
    <text evidence="11">The sequence shown here is derived from an EMBL/GenBank/DDBJ whole genome shotgun (WGS) entry which is preliminary data.</text>
</comment>
<evidence type="ECO:0000259" key="9">
    <source>
        <dbReference type="Pfam" id="PF21082"/>
    </source>
</evidence>
<dbReference type="InterPro" id="IPR049142">
    <property type="entry name" value="MS_channel_1st"/>
</dbReference>
<dbReference type="GO" id="GO:0005886">
    <property type="term" value="C:plasma membrane"/>
    <property type="evidence" value="ECO:0007669"/>
    <property type="project" value="UniProtKB-SubCell"/>
</dbReference>
<dbReference type="InterPro" id="IPR049278">
    <property type="entry name" value="MS_channel_C"/>
</dbReference>
<dbReference type="InterPro" id="IPR006685">
    <property type="entry name" value="MscS_channel_2nd"/>
</dbReference>
<dbReference type="Gene3D" id="3.30.70.100">
    <property type="match status" value="1"/>
</dbReference>
<proteinExistence type="inferred from homology"/>
<name>A0A5C5ZE50_9BACT</name>
<feature type="domain" description="Mechanosensitive ion channel MscS" evidence="8">
    <location>
        <begin position="173"/>
        <end position="238"/>
    </location>
</feature>
<dbReference type="Proteomes" id="UP000318478">
    <property type="component" value="Unassembled WGS sequence"/>
</dbReference>
<feature type="domain" description="Mechanosensitive ion channel transmembrane helices 2/3" evidence="10">
    <location>
        <begin position="135"/>
        <end position="171"/>
    </location>
</feature>
<sequence>MLSLLLAQAQQPPVQQPAAQTVQAGTTPPAASAVDAAAAAAAGGEKLMTPPPGLSPQTYTDLMKLNWGALDAGEWKDIAAYYLVQWGARIGLALIVFYIAWTLAGWLSMLVDRALGRLRFDVTLTKFLSRLARWLVLLLAGLMSLSYFGVETTSFAALIGAAGLAVGLAFQGTLSNFAAGAMLLLFRPFKVGDAVNVAGQLGVIDEISIFTTSMDTFDHKRIIIPNGEIFGSVIENITYHSYRRVDGDVGVSYSADIDQTRAVLEQVAAGIEGVYPGKDPAVVLQGLGASSVDWTVRVWAPTADFLALKQQLLRDIKVALDREGIEIPFPQLDVHIDQAGAA</sequence>
<dbReference type="SUPFAM" id="SSF50182">
    <property type="entry name" value="Sm-like ribonucleoproteins"/>
    <property type="match status" value="1"/>
</dbReference>
<feature type="transmembrane region" description="Helical" evidence="7">
    <location>
        <begin position="131"/>
        <end position="150"/>
    </location>
</feature>
<keyword evidence="3" id="KW-1003">Cell membrane</keyword>
<dbReference type="InterPro" id="IPR011066">
    <property type="entry name" value="MscS_channel_C_sf"/>
</dbReference>
<keyword evidence="6 7" id="KW-0472">Membrane</keyword>
<dbReference type="EMBL" id="SJPO01000001">
    <property type="protein sequence ID" value="TWT85426.1"/>
    <property type="molecule type" value="Genomic_DNA"/>
</dbReference>